<gene>
    <name evidence="16" type="primary">LOC115566902</name>
</gene>
<feature type="compositionally biased region" description="Acidic residues" evidence="12">
    <location>
        <begin position="666"/>
        <end position="675"/>
    </location>
</feature>
<keyword evidence="6 13" id="KW-0472">Membrane</keyword>
<reference evidence="16" key="3">
    <citation type="submission" date="2025-09" db="UniProtKB">
        <authorList>
            <consortium name="Ensembl"/>
        </authorList>
    </citation>
    <scope>IDENTIFICATION</scope>
</reference>
<comment type="subunit">
    <text evidence="11">Predominantly monomer of isoform CD22-beta. Also found as heterodimer of isoform CD22-beta and a shorter isoform. Interacts with PTPN6/SHP-1, LYN, SYK, PIK3R1/PIK3R2 and PLCG1 upon phosphorylation. Interacts with GRB2, INPP5D and SHC1 upon phosphorylation. May form a complex with INPP5D/SHIP, GRB2 and SHC1.</text>
</comment>
<dbReference type="GeneTree" id="ENSGT01150000286924"/>
<evidence type="ECO:0000256" key="13">
    <source>
        <dbReference type="SAM" id="Phobius"/>
    </source>
</evidence>
<evidence type="ECO:0000313" key="16">
    <source>
        <dbReference type="Ensembl" id="ENSSAUP00010057736.1"/>
    </source>
</evidence>
<dbReference type="SMART" id="SM00408">
    <property type="entry name" value="IGc2"/>
    <property type="match status" value="2"/>
</dbReference>
<protein>
    <recommendedName>
        <fullName evidence="8">B-cell receptor CD22</fullName>
    </recommendedName>
    <alternativeName>
        <fullName evidence="9">Sialic acid-binding Ig-like lectin 2</fullName>
    </alternativeName>
</protein>
<dbReference type="GO" id="GO:0007155">
    <property type="term" value="P:cell adhesion"/>
    <property type="evidence" value="ECO:0007669"/>
    <property type="project" value="UniProtKB-KW"/>
</dbReference>
<dbReference type="Ensembl" id="ENSSAUT00010060617.1">
    <property type="protein sequence ID" value="ENSSAUP00010057736.1"/>
    <property type="gene ID" value="ENSSAUG00010023604.1"/>
</dbReference>
<dbReference type="Gene3D" id="2.60.40.10">
    <property type="entry name" value="Immunoglobulins"/>
    <property type="match status" value="4"/>
</dbReference>
<dbReference type="InterPro" id="IPR013783">
    <property type="entry name" value="Ig-like_fold"/>
</dbReference>
<keyword evidence="3" id="KW-0430">Lectin</keyword>
<dbReference type="InterPro" id="IPR003599">
    <property type="entry name" value="Ig_sub"/>
</dbReference>
<dbReference type="GO" id="GO:0030246">
    <property type="term" value="F:carbohydrate binding"/>
    <property type="evidence" value="ECO:0007669"/>
    <property type="project" value="UniProtKB-KW"/>
</dbReference>
<dbReference type="SMART" id="SM00409">
    <property type="entry name" value="IG"/>
    <property type="match status" value="3"/>
</dbReference>
<evidence type="ECO:0000256" key="4">
    <source>
        <dbReference type="ARBA" id="ARBA00022889"/>
    </source>
</evidence>
<evidence type="ECO:0000256" key="5">
    <source>
        <dbReference type="ARBA" id="ARBA00022989"/>
    </source>
</evidence>
<name>A0A671Y3N7_SPAAU</name>
<feature type="signal peptide" evidence="14">
    <location>
        <begin position="1"/>
        <end position="32"/>
    </location>
</feature>
<dbReference type="SUPFAM" id="SSF48726">
    <property type="entry name" value="Immunoglobulin"/>
    <property type="match status" value="3"/>
</dbReference>
<feature type="compositionally biased region" description="Basic and acidic residues" evidence="12">
    <location>
        <begin position="619"/>
        <end position="647"/>
    </location>
</feature>
<feature type="domain" description="Ig-like" evidence="15">
    <location>
        <begin position="283"/>
        <end position="370"/>
    </location>
</feature>
<evidence type="ECO:0000313" key="17">
    <source>
        <dbReference type="Proteomes" id="UP000472265"/>
    </source>
</evidence>
<dbReference type="InterPro" id="IPR056386">
    <property type="entry name" value="Ig_CD22"/>
</dbReference>
<dbReference type="InterPro" id="IPR007110">
    <property type="entry name" value="Ig-like_dom"/>
</dbReference>
<sequence length="675" mass="74384">MLVLCSTDTDCLKHRTRMFVFIWAALLFSVRGRNDGTGASAGVKTCPNGSCFNLNEGEKPAVAGLCVVIPCSFNLTSDYKTQNMIWFKCNSSKPGKCDSEVIFHTNEKETVQPEFKGRVSLLEPDLGQNNCSIIINDLTQSDSGPYQLRVEGLVVNKSKGFTSRRVKVSVTDVIQKPTVMIPPLTEGQQTTLTCTAPGLCSGSDPTITWTWSGHRKKGAHITGHTTEFKTENVTSVTQRHSSTLNFDASAEHNGTNVTCKVRFINNITTEETVTLNVTYVKKPEITGRTTLNQGDTLKLTCSAESFPPASVIWTQVPSNKDLHSRNETYLQNNNGTATLVFSNVTTEHARQYTCKAKHLSTTLTVNANVTVTLYPKILRSSGCNQSESLVCMCISQGFPLPNIEWPLLQNHSNYFVSTAVSNDTINSTIVLTVKDRSNTGVECVSSNKNGEVKEILIMNQVEKKDEGNRSPFEVCFCLTSDLKCFLCLFLFNSGQIKTFLRIVTSLEIIVAFLIGALLSAITCCFVRICHRKKRRKYENHADTLEMATILENQMISGAAAEVDHAIDQETAEAGQAGAVGKSDVEYSHLDFSQIKRQTPAEAGATQGKAETEYAEIKREKVKARQDAEGKVEEEMTGKDEEAEHGVRDEEESEDVAVYSTVKDVMDQIDDELSVS</sequence>
<evidence type="ECO:0000256" key="11">
    <source>
        <dbReference type="ARBA" id="ARBA00046458"/>
    </source>
</evidence>
<evidence type="ECO:0000256" key="14">
    <source>
        <dbReference type="SAM" id="SignalP"/>
    </source>
</evidence>
<dbReference type="InterPro" id="IPR036179">
    <property type="entry name" value="Ig-like_dom_sf"/>
</dbReference>
<evidence type="ECO:0000256" key="8">
    <source>
        <dbReference type="ARBA" id="ARBA00040106"/>
    </source>
</evidence>
<dbReference type="InterPro" id="IPR051036">
    <property type="entry name" value="SIGLEC"/>
</dbReference>
<evidence type="ECO:0000256" key="7">
    <source>
        <dbReference type="ARBA" id="ARBA00038361"/>
    </source>
</evidence>
<accession>A0A671Y3N7</accession>
<dbReference type="PANTHER" id="PTHR12035">
    <property type="entry name" value="SIALIC ACID BINDING IMMUNOGLOBULIN-LIKE LECTIN"/>
    <property type="match status" value="1"/>
</dbReference>
<evidence type="ECO:0000256" key="1">
    <source>
        <dbReference type="ARBA" id="ARBA00004479"/>
    </source>
</evidence>
<comment type="subcellular location">
    <subcellularLocation>
        <location evidence="1">Membrane</location>
        <topology evidence="1">Single-pass type I membrane protein</topology>
    </subcellularLocation>
</comment>
<keyword evidence="2 13" id="KW-0812">Transmembrane</keyword>
<organism evidence="16 17">
    <name type="scientific">Sparus aurata</name>
    <name type="common">Gilthead sea bream</name>
    <dbReference type="NCBI Taxonomy" id="8175"/>
    <lineage>
        <taxon>Eukaryota</taxon>
        <taxon>Metazoa</taxon>
        <taxon>Chordata</taxon>
        <taxon>Craniata</taxon>
        <taxon>Vertebrata</taxon>
        <taxon>Euteleostomi</taxon>
        <taxon>Actinopterygii</taxon>
        <taxon>Neopterygii</taxon>
        <taxon>Teleostei</taxon>
        <taxon>Neoteleostei</taxon>
        <taxon>Acanthomorphata</taxon>
        <taxon>Eupercaria</taxon>
        <taxon>Spariformes</taxon>
        <taxon>Sparidae</taxon>
        <taxon>Sparus</taxon>
    </lineage>
</organism>
<comment type="function">
    <text evidence="10">Most highly expressed siglec (sialic acid-binding immunoglobulin-like lectin) on B-cells that plays a role in various aspects of B-cell biology including differentiation, antigen presentation, and trafficking to bone marrow. Binds to alpha 2,6-linked sialic acid residues of surface molecules such as CD22 itself, CD45 and IgM in a cis configuration. Can also bind to ligands on other cells as an adhesion molecule in a trans configuration. Acts as an inhibitory coreceptor on the surface of B-cells and inhibits B-cell receptor induced signaling, characterized by inhibition of the calcium mobilization and cellular activation. Mechanistically, the immunoreceptor tyrosine-based inhibitory motif domain is phosphorylated by the Src kinase LYN, which in turn leads to the recruitment of the protein tyrosine phosphatase 1/PTPN6, leading to the negative regulation of BCR signaling. If this negative signaling from is of sufficient strength, apoptosis of the B-cell can be induced.</text>
</comment>
<evidence type="ECO:0000256" key="2">
    <source>
        <dbReference type="ARBA" id="ARBA00022692"/>
    </source>
</evidence>
<reference evidence="16" key="2">
    <citation type="submission" date="2025-08" db="UniProtKB">
        <authorList>
            <consortium name="Ensembl"/>
        </authorList>
    </citation>
    <scope>IDENTIFICATION</scope>
</reference>
<dbReference type="PROSITE" id="PS50835">
    <property type="entry name" value="IG_LIKE"/>
    <property type="match status" value="2"/>
</dbReference>
<dbReference type="GO" id="GO:0033691">
    <property type="term" value="F:sialic acid binding"/>
    <property type="evidence" value="ECO:0007669"/>
    <property type="project" value="TreeGrafter"/>
</dbReference>
<dbReference type="Pfam" id="PF24518">
    <property type="entry name" value="Ig_CD22"/>
    <property type="match status" value="1"/>
</dbReference>
<feature type="transmembrane region" description="Helical" evidence="13">
    <location>
        <begin position="508"/>
        <end position="529"/>
    </location>
</feature>
<evidence type="ECO:0000256" key="12">
    <source>
        <dbReference type="SAM" id="MobiDB-lite"/>
    </source>
</evidence>
<dbReference type="CDD" id="cd00096">
    <property type="entry name" value="Ig"/>
    <property type="match status" value="1"/>
</dbReference>
<dbReference type="GO" id="GO:0005886">
    <property type="term" value="C:plasma membrane"/>
    <property type="evidence" value="ECO:0007669"/>
    <property type="project" value="TreeGrafter"/>
</dbReference>
<dbReference type="InterPro" id="IPR003598">
    <property type="entry name" value="Ig_sub2"/>
</dbReference>
<dbReference type="AlphaFoldDB" id="A0A671Y3N7"/>
<evidence type="ECO:0000256" key="6">
    <source>
        <dbReference type="ARBA" id="ARBA00023136"/>
    </source>
</evidence>
<keyword evidence="4" id="KW-0130">Cell adhesion</keyword>
<dbReference type="Pfam" id="PF13927">
    <property type="entry name" value="Ig_3"/>
    <property type="match status" value="1"/>
</dbReference>
<proteinExistence type="inferred from homology"/>
<evidence type="ECO:0000256" key="10">
    <source>
        <dbReference type="ARBA" id="ARBA00045430"/>
    </source>
</evidence>
<evidence type="ECO:0000256" key="9">
    <source>
        <dbReference type="ARBA" id="ARBA00041781"/>
    </source>
</evidence>
<reference evidence="16" key="1">
    <citation type="submission" date="2021-04" db="EMBL/GenBank/DDBJ databases">
        <authorList>
            <consortium name="Wellcome Sanger Institute Data Sharing"/>
        </authorList>
    </citation>
    <scope>NUCLEOTIDE SEQUENCE [LARGE SCALE GENOMIC DNA]</scope>
</reference>
<comment type="similarity">
    <text evidence="7">Belongs to the immunoglobulin superfamily. SIGLEC (sialic acid binding Ig-like lectin) family.</text>
</comment>
<feature type="chain" id="PRO_5025420287" description="B-cell receptor CD22" evidence="14">
    <location>
        <begin position="33"/>
        <end position="675"/>
    </location>
</feature>
<dbReference type="PANTHER" id="PTHR12035:SF128">
    <property type="entry name" value="BRANCHED CHAIN KETO ACID DEHYDROGENASE E1 SUBUNIT BETA,-LIKE-RELATED"/>
    <property type="match status" value="1"/>
</dbReference>
<dbReference type="Proteomes" id="UP000472265">
    <property type="component" value="Chromosome 17"/>
</dbReference>
<keyword evidence="17" id="KW-1185">Reference proteome</keyword>
<keyword evidence="14" id="KW-0732">Signal</keyword>
<evidence type="ECO:0000259" key="15">
    <source>
        <dbReference type="PROSITE" id="PS50835"/>
    </source>
</evidence>
<keyword evidence="5 13" id="KW-1133">Transmembrane helix</keyword>
<feature type="domain" description="Ig-like" evidence="15">
    <location>
        <begin position="177"/>
        <end position="276"/>
    </location>
</feature>
<evidence type="ECO:0000256" key="3">
    <source>
        <dbReference type="ARBA" id="ARBA00022734"/>
    </source>
</evidence>
<feature type="region of interest" description="Disordered" evidence="12">
    <location>
        <begin position="619"/>
        <end position="675"/>
    </location>
</feature>